<dbReference type="RefSeq" id="XP_022760118.1">
    <property type="nucleotide sequence ID" value="XM_022904383.1"/>
</dbReference>
<dbReference type="KEGG" id="dzi:111306561"/>
<evidence type="ECO:0000313" key="3">
    <source>
        <dbReference type="RefSeq" id="XP_022760118.1"/>
    </source>
</evidence>
<dbReference type="AlphaFoldDB" id="A0A6P6A572"/>
<dbReference type="InterPro" id="IPR038595">
    <property type="entry name" value="LOR_sf"/>
</dbReference>
<gene>
    <name evidence="3" type="primary">LOC111306561</name>
</gene>
<dbReference type="Proteomes" id="UP000515121">
    <property type="component" value="Unplaced"/>
</dbReference>
<evidence type="ECO:0000256" key="1">
    <source>
        <dbReference type="ARBA" id="ARBA00005437"/>
    </source>
</evidence>
<proteinExistence type="inferred from homology"/>
<keyword evidence="2" id="KW-1185">Reference proteome</keyword>
<accession>A0A6P6A572</accession>
<dbReference type="Pfam" id="PF04525">
    <property type="entry name" value="LOR"/>
    <property type="match status" value="1"/>
</dbReference>
<comment type="similarity">
    <text evidence="1">Belongs to the LOR family.</text>
</comment>
<dbReference type="GeneID" id="111306561"/>
<reference evidence="3" key="1">
    <citation type="submission" date="2025-08" db="UniProtKB">
        <authorList>
            <consortium name="RefSeq"/>
        </authorList>
    </citation>
    <scope>IDENTIFICATION</scope>
    <source>
        <tissue evidence="3">Fruit stalk</tissue>
    </source>
</reference>
<protein>
    <submittedName>
        <fullName evidence="3">Protein LURP-one-related 15-like</fullName>
    </submittedName>
</protein>
<dbReference type="InterPro" id="IPR007612">
    <property type="entry name" value="LOR"/>
</dbReference>
<dbReference type="SUPFAM" id="SSF54518">
    <property type="entry name" value="Tubby C-terminal domain-like"/>
    <property type="match status" value="1"/>
</dbReference>
<dbReference type="Gene3D" id="2.40.160.200">
    <property type="entry name" value="LURP1-related"/>
    <property type="match status" value="1"/>
</dbReference>
<dbReference type="PANTHER" id="PTHR31087:SF162">
    <property type="entry name" value="PROTEIN LURP-ONE-RELATED 10-LIKE"/>
    <property type="match status" value="1"/>
</dbReference>
<organism evidence="2 3">
    <name type="scientific">Durio zibethinus</name>
    <name type="common">Durian</name>
    <dbReference type="NCBI Taxonomy" id="66656"/>
    <lineage>
        <taxon>Eukaryota</taxon>
        <taxon>Viridiplantae</taxon>
        <taxon>Streptophyta</taxon>
        <taxon>Embryophyta</taxon>
        <taxon>Tracheophyta</taxon>
        <taxon>Spermatophyta</taxon>
        <taxon>Magnoliopsida</taxon>
        <taxon>eudicotyledons</taxon>
        <taxon>Gunneridae</taxon>
        <taxon>Pentapetalae</taxon>
        <taxon>rosids</taxon>
        <taxon>malvids</taxon>
        <taxon>Malvales</taxon>
        <taxon>Malvaceae</taxon>
        <taxon>Helicteroideae</taxon>
        <taxon>Durio</taxon>
    </lineage>
</organism>
<name>A0A6P6A572_DURZI</name>
<sequence length="187" mass="20777">MAYSSSNTPVSIISPHFCAPESINLAIVLKVLTTTDANFVVTDINGNIVFKVERAFITIHDQRVLRDAAENPIVTLKWKLLREDSTDSSDLIFSAKTSLIFQLKTKFNVFLADNTKEDVCDFKIKGSWLKCSSLIYDGESSIIVAEMRKNGSIQSVLIVHGDSYPNIEYAFIVALIVILDGINNLDD</sequence>
<dbReference type="InterPro" id="IPR025659">
    <property type="entry name" value="Tubby-like_C"/>
</dbReference>
<dbReference type="PANTHER" id="PTHR31087">
    <property type="match status" value="1"/>
</dbReference>
<evidence type="ECO:0000313" key="2">
    <source>
        <dbReference type="Proteomes" id="UP000515121"/>
    </source>
</evidence>
<dbReference type="OrthoDB" id="97518at2759"/>